<comment type="caution">
    <text evidence="1">The sequence shown here is derived from an EMBL/GenBank/DDBJ whole genome shotgun (WGS) entry which is preliminary data.</text>
</comment>
<sequence length="142" mass="15346">MSNAWPEGLQEMLAGWTVDAIGARPAFEGFAEGLAATPGVSLSFKARPGVSYSLRARHTAQKSRELFVLLDVVDDDPDNRWLSVCFYADMVNDPDERGDFVPKGLMGADACCLTLDEDDADMRDYIAARLAEAAAAAAEGRE</sequence>
<proteinExistence type="predicted"/>
<organism evidence="1 2">
    <name type="scientific">Candidatus Desulfovibrio intestinavium</name>
    <dbReference type="NCBI Taxonomy" id="2838534"/>
    <lineage>
        <taxon>Bacteria</taxon>
        <taxon>Pseudomonadati</taxon>
        <taxon>Thermodesulfobacteriota</taxon>
        <taxon>Desulfovibrionia</taxon>
        <taxon>Desulfovibrionales</taxon>
        <taxon>Desulfovibrionaceae</taxon>
        <taxon>Desulfovibrio</taxon>
    </lineage>
</organism>
<reference evidence="1" key="2">
    <citation type="submission" date="2021-04" db="EMBL/GenBank/DDBJ databases">
        <authorList>
            <person name="Gilroy R."/>
        </authorList>
    </citation>
    <scope>NUCLEOTIDE SEQUENCE</scope>
    <source>
        <strain evidence="1">5032</strain>
    </source>
</reference>
<gene>
    <name evidence="1" type="ORF">H9784_10815</name>
</gene>
<reference evidence="1" key="1">
    <citation type="journal article" date="2021" name="PeerJ">
        <title>Extensive microbial diversity within the chicken gut microbiome revealed by metagenomics and culture.</title>
        <authorList>
            <person name="Gilroy R."/>
            <person name="Ravi A."/>
            <person name="Getino M."/>
            <person name="Pursley I."/>
            <person name="Horton D.L."/>
            <person name="Alikhan N.F."/>
            <person name="Baker D."/>
            <person name="Gharbi K."/>
            <person name="Hall N."/>
            <person name="Watson M."/>
            <person name="Adriaenssens E.M."/>
            <person name="Foster-Nyarko E."/>
            <person name="Jarju S."/>
            <person name="Secka A."/>
            <person name="Antonio M."/>
            <person name="Oren A."/>
            <person name="Chaudhuri R.R."/>
            <person name="La Ragione R."/>
            <person name="Hildebrand F."/>
            <person name="Pallen M.J."/>
        </authorList>
    </citation>
    <scope>NUCLEOTIDE SEQUENCE</scope>
    <source>
        <strain evidence="1">5032</strain>
    </source>
</reference>
<accession>A0A9D2HPX2</accession>
<dbReference type="Proteomes" id="UP000823821">
    <property type="component" value="Unassembled WGS sequence"/>
</dbReference>
<dbReference type="AlphaFoldDB" id="A0A9D2HPX2"/>
<dbReference type="EMBL" id="DWZD01000053">
    <property type="protein sequence ID" value="HJA80035.1"/>
    <property type="molecule type" value="Genomic_DNA"/>
</dbReference>
<name>A0A9D2HPX2_9BACT</name>
<evidence type="ECO:0000313" key="2">
    <source>
        <dbReference type="Proteomes" id="UP000823821"/>
    </source>
</evidence>
<protein>
    <submittedName>
        <fullName evidence="1">Uncharacterized protein</fullName>
    </submittedName>
</protein>
<evidence type="ECO:0000313" key="1">
    <source>
        <dbReference type="EMBL" id="HJA80035.1"/>
    </source>
</evidence>